<dbReference type="InterPro" id="IPR045018">
    <property type="entry name" value="Azg-like"/>
</dbReference>
<feature type="transmembrane region" description="Helical" evidence="7">
    <location>
        <begin position="150"/>
        <end position="167"/>
    </location>
</feature>
<evidence type="ECO:0000256" key="2">
    <source>
        <dbReference type="ARBA" id="ARBA00005697"/>
    </source>
</evidence>
<accession>A0A1I6LB96</accession>
<evidence type="ECO:0000256" key="4">
    <source>
        <dbReference type="ARBA" id="ARBA00022692"/>
    </source>
</evidence>
<dbReference type="InterPro" id="IPR006043">
    <property type="entry name" value="NCS2"/>
</dbReference>
<feature type="transmembrane region" description="Helical" evidence="7">
    <location>
        <begin position="315"/>
        <end position="333"/>
    </location>
</feature>
<dbReference type="PANTHER" id="PTHR43337:SF1">
    <property type="entry name" value="XANTHINE_URACIL PERMEASE C887.17-RELATED"/>
    <property type="match status" value="1"/>
</dbReference>
<feature type="transmembrane region" description="Helical" evidence="7">
    <location>
        <begin position="212"/>
        <end position="229"/>
    </location>
</feature>
<feature type="transmembrane region" description="Helical" evidence="7">
    <location>
        <begin position="407"/>
        <end position="432"/>
    </location>
</feature>
<evidence type="ECO:0000256" key="6">
    <source>
        <dbReference type="ARBA" id="ARBA00023136"/>
    </source>
</evidence>
<evidence type="ECO:0000256" key="7">
    <source>
        <dbReference type="SAM" id="Phobius"/>
    </source>
</evidence>
<evidence type="ECO:0000313" key="9">
    <source>
        <dbReference type="Proteomes" id="UP000199024"/>
    </source>
</evidence>
<feature type="transmembrane region" description="Helical" evidence="7">
    <location>
        <begin position="438"/>
        <end position="455"/>
    </location>
</feature>
<gene>
    <name evidence="8" type="ORF">SAMN05421771_0512</name>
</gene>
<keyword evidence="9" id="KW-1185">Reference proteome</keyword>
<dbReference type="AlphaFoldDB" id="A0A1I6LB96"/>
<feature type="transmembrane region" description="Helical" evidence="7">
    <location>
        <begin position="67"/>
        <end position="86"/>
    </location>
</feature>
<evidence type="ECO:0000256" key="1">
    <source>
        <dbReference type="ARBA" id="ARBA00004127"/>
    </source>
</evidence>
<keyword evidence="5 7" id="KW-1133">Transmembrane helix</keyword>
<feature type="transmembrane region" description="Helical" evidence="7">
    <location>
        <begin position="368"/>
        <end position="386"/>
    </location>
</feature>
<feature type="transmembrane region" description="Helical" evidence="7">
    <location>
        <begin position="345"/>
        <end position="362"/>
    </location>
</feature>
<evidence type="ECO:0000313" key="8">
    <source>
        <dbReference type="EMBL" id="SFS00752.1"/>
    </source>
</evidence>
<dbReference type="GO" id="GO:0012505">
    <property type="term" value="C:endomembrane system"/>
    <property type="evidence" value="ECO:0007669"/>
    <property type="project" value="UniProtKB-SubCell"/>
</dbReference>
<dbReference type="Pfam" id="PF00860">
    <property type="entry name" value="Xan_ur_permease"/>
    <property type="match status" value="1"/>
</dbReference>
<proteinExistence type="inferred from homology"/>
<dbReference type="PANTHER" id="PTHR43337">
    <property type="entry name" value="XANTHINE/URACIL PERMEASE C887.17-RELATED"/>
    <property type="match status" value="1"/>
</dbReference>
<keyword evidence="3" id="KW-0813">Transport</keyword>
<dbReference type="RefSeq" id="WP_089836317.1">
    <property type="nucleotide sequence ID" value="NZ_FOZL01000001.1"/>
</dbReference>
<comment type="subcellular location">
    <subcellularLocation>
        <location evidence="1">Endomembrane system</location>
        <topology evidence="1">Multi-pass membrane protein</topology>
    </subcellularLocation>
</comment>
<dbReference type="EMBL" id="FOZL01000001">
    <property type="protein sequence ID" value="SFS00752.1"/>
    <property type="molecule type" value="Genomic_DNA"/>
</dbReference>
<feature type="transmembrane region" description="Helical" evidence="7">
    <location>
        <begin position="38"/>
        <end position="60"/>
    </location>
</feature>
<sequence>MTPNQETVRASTATSPISHALDRLFHFTQRGSTMPREILAGLTTFSTMSYVLAVNPLILSTAGMDRGALITSTAVIAAIFSIVMGLRTNYPLAMAPGMGVNAYIAVQVCQGMHIPWQAALGMVFYTGVLFMVISLTGIRQKIIEAFPPSFKRIVGAGIGMFIAFLGLKNGGIFVATPGSIIGLGDMTSATVLLGLGGIILTIVLVARKVPGALILSILIATVAGLFLPGPGGHGHITGMPAHLFSMPNSIMPVAFKLDLRYPFQHPTQSIPIILALLFTDIFSAMAVLFGVGARAGLTDADGNLPRLKQALSADAAAASGGALLGSTTAIIYLESAAGVEQGGRTGLVSISAAVCFLLALFVTPLIAIVPAVATTSALVMIGIFMMQSLGELDLKDITVASTTVVTLLLMTLSSASDGLALGFIVQVALLSATGRIRTIKPVAWGLVVLFLLHYLL</sequence>
<dbReference type="Proteomes" id="UP000199024">
    <property type="component" value="Unassembled WGS sequence"/>
</dbReference>
<keyword evidence="6 7" id="KW-0472">Membrane</keyword>
<comment type="similarity">
    <text evidence="2">Belongs to the nucleobase:cation symporter-2 (NCS2) (TC 2.A.40) family. Azg-like subfamily.</text>
</comment>
<protein>
    <submittedName>
        <fullName evidence="8">Putative MFS transporter, AGZA family, xanthine/uracil permease</fullName>
    </submittedName>
</protein>
<reference evidence="8 9" key="1">
    <citation type="submission" date="2016-10" db="EMBL/GenBank/DDBJ databases">
        <authorList>
            <person name="de Groot N.N."/>
        </authorList>
    </citation>
    <scope>NUCLEOTIDE SEQUENCE [LARGE SCALE GENOMIC DNA]</scope>
    <source>
        <strain evidence="8 9">DSM 21001</strain>
    </source>
</reference>
<feature type="transmembrane region" description="Helical" evidence="7">
    <location>
        <begin position="271"/>
        <end position="295"/>
    </location>
</feature>
<keyword evidence="4 7" id="KW-0812">Transmembrane</keyword>
<feature type="transmembrane region" description="Helical" evidence="7">
    <location>
        <begin position="118"/>
        <end position="138"/>
    </location>
</feature>
<dbReference type="GO" id="GO:0005886">
    <property type="term" value="C:plasma membrane"/>
    <property type="evidence" value="ECO:0007669"/>
    <property type="project" value="TreeGrafter"/>
</dbReference>
<evidence type="ECO:0000256" key="3">
    <source>
        <dbReference type="ARBA" id="ARBA00022448"/>
    </source>
</evidence>
<evidence type="ECO:0000256" key="5">
    <source>
        <dbReference type="ARBA" id="ARBA00022989"/>
    </source>
</evidence>
<feature type="transmembrane region" description="Helical" evidence="7">
    <location>
        <begin position="187"/>
        <end position="205"/>
    </location>
</feature>
<organism evidence="8 9">
    <name type="scientific">Granulicella pectinivorans</name>
    <dbReference type="NCBI Taxonomy" id="474950"/>
    <lineage>
        <taxon>Bacteria</taxon>
        <taxon>Pseudomonadati</taxon>
        <taxon>Acidobacteriota</taxon>
        <taxon>Terriglobia</taxon>
        <taxon>Terriglobales</taxon>
        <taxon>Acidobacteriaceae</taxon>
        <taxon>Granulicella</taxon>
    </lineage>
</organism>
<dbReference type="GO" id="GO:0005345">
    <property type="term" value="F:purine nucleobase transmembrane transporter activity"/>
    <property type="evidence" value="ECO:0007669"/>
    <property type="project" value="TreeGrafter"/>
</dbReference>
<dbReference type="STRING" id="474950.SAMN05421771_0512"/>
<name>A0A1I6LB96_9BACT</name>
<dbReference type="OrthoDB" id="9808458at2"/>